<keyword evidence="9" id="KW-0564">Palmitate</keyword>
<keyword evidence="10" id="KW-0449">Lipoprotein</keyword>
<dbReference type="InterPro" id="IPR005552">
    <property type="entry name" value="Scramblase"/>
</dbReference>
<keyword evidence="8" id="KW-0472">Membrane</keyword>
<keyword evidence="7" id="KW-1133">Transmembrane helix</keyword>
<comment type="similarity">
    <text evidence="3">Belongs to the phospholipid scramblase family.</text>
</comment>
<evidence type="ECO:0000256" key="6">
    <source>
        <dbReference type="ARBA" id="ARBA00022837"/>
    </source>
</evidence>
<name>A0ABC9X7G0_GRUJA</name>
<keyword evidence="5" id="KW-0812">Transmembrane</keyword>
<evidence type="ECO:0000256" key="3">
    <source>
        <dbReference type="ARBA" id="ARBA00005350"/>
    </source>
</evidence>
<dbReference type="GO" id="GO:0016020">
    <property type="term" value="C:membrane"/>
    <property type="evidence" value="ECO:0007669"/>
    <property type="project" value="UniProtKB-SubCell"/>
</dbReference>
<keyword evidence="12" id="KW-1185">Reference proteome</keyword>
<organism evidence="11 12">
    <name type="scientific">Grus japonensis</name>
    <name type="common">Japanese crane</name>
    <name type="synonym">Red-crowned crane</name>
    <dbReference type="NCBI Taxonomy" id="30415"/>
    <lineage>
        <taxon>Eukaryota</taxon>
        <taxon>Metazoa</taxon>
        <taxon>Chordata</taxon>
        <taxon>Craniata</taxon>
        <taxon>Vertebrata</taxon>
        <taxon>Euteleostomi</taxon>
        <taxon>Archelosauria</taxon>
        <taxon>Archosauria</taxon>
        <taxon>Dinosauria</taxon>
        <taxon>Saurischia</taxon>
        <taxon>Theropoda</taxon>
        <taxon>Coelurosauria</taxon>
        <taxon>Aves</taxon>
        <taxon>Neognathae</taxon>
        <taxon>Neoaves</taxon>
        <taxon>Gruiformes</taxon>
        <taxon>Gruidae</taxon>
        <taxon>Grus</taxon>
    </lineage>
</organism>
<keyword evidence="6" id="KW-0106">Calcium</keyword>
<dbReference type="PANTHER" id="PTHR23248">
    <property type="entry name" value="PHOSPHOLIPID SCRAMBLASE-RELATED"/>
    <property type="match status" value="1"/>
</dbReference>
<dbReference type="EMBL" id="BAAFJT010000009">
    <property type="protein sequence ID" value="GAB0193559.1"/>
    <property type="molecule type" value="Genomic_DNA"/>
</dbReference>
<gene>
    <name evidence="11" type="ORF">GRJ2_001821200</name>
</gene>
<evidence type="ECO:0000256" key="4">
    <source>
        <dbReference type="ARBA" id="ARBA00022553"/>
    </source>
</evidence>
<dbReference type="AlphaFoldDB" id="A0ABC9X7G0"/>
<proteinExistence type="inferred from homology"/>
<evidence type="ECO:0000256" key="2">
    <source>
        <dbReference type="ARBA" id="ARBA00004606"/>
    </source>
</evidence>
<keyword evidence="4" id="KW-0597">Phosphoprotein</keyword>
<protein>
    <submittedName>
        <fullName evidence="11">Phospholipid scramblase 1</fullName>
    </submittedName>
</protein>
<dbReference type="Proteomes" id="UP001623348">
    <property type="component" value="Unassembled WGS sequence"/>
</dbReference>
<accession>A0ABC9X7G0</accession>
<comment type="caution">
    <text evidence="11">The sequence shown here is derived from an EMBL/GenBank/DDBJ whole genome shotgun (WGS) entry which is preliminary data.</text>
</comment>
<comment type="subcellular location">
    <subcellularLocation>
        <location evidence="2">Membrane</location>
        <topology evidence="2">Single-pass type II membrane protein</topology>
    </subcellularLocation>
</comment>
<reference evidence="11 12" key="1">
    <citation type="submission" date="2024-06" db="EMBL/GenBank/DDBJ databases">
        <title>The draft genome of Grus japonensis, version 3.</title>
        <authorList>
            <person name="Nabeshima K."/>
            <person name="Suzuki S."/>
            <person name="Onuma M."/>
        </authorList>
    </citation>
    <scope>NUCLEOTIDE SEQUENCE [LARGE SCALE GENOMIC DNA]</scope>
    <source>
        <strain evidence="11 12">451A</strain>
    </source>
</reference>
<evidence type="ECO:0000256" key="8">
    <source>
        <dbReference type="ARBA" id="ARBA00023136"/>
    </source>
</evidence>
<evidence type="ECO:0000256" key="9">
    <source>
        <dbReference type="ARBA" id="ARBA00023139"/>
    </source>
</evidence>
<evidence type="ECO:0000256" key="1">
    <source>
        <dbReference type="ARBA" id="ARBA00001913"/>
    </source>
</evidence>
<evidence type="ECO:0000256" key="10">
    <source>
        <dbReference type="ARBA" id="ARBA00023288"/>
    </source>
</evidence>
<evidence type="ECO:0000313" key="12">
    <source>
        <dbReference type="Proteomes" id="UP001623348"/>
    </source>
</evidence>
<evidence type="ECO:0000313" key="11">
    <source>
        <dbReference type="EMBL" id="GAB0193559.1"/>
    </source>
</evidence>
<comment type="cofactor">
    <cofactor evidence="1">
        <name>Ca(2+)</name>
        <dbReference type="ChEBI" id="CHEBI:29108"/>
    </cofactor>
</comment>
<evidence type="ECO:0000256" key="5">
    <source>
        <dbReference type="ARBA" id="ARBA00022692"/>
    </source>
</evidence>
<dbReference type="PANTHER" id="PTHR23248:SF38">
    <property type="entry name" value="PHOSPHOLIPID SCRAMBLASE 1"/>
    <property type="match status" value="1"/>
</dbReference>
<sequence length="545" mass="60692">MPGCWLQNSSMIADLFRGEELLQTRAAARRLTNQSSRSFTIRIADNTGREVITVNRPLRCNSCWFPCFLQELEVQSPPGTIVGYVVQNWDPFLPKFTIQNESKEDVLKIIGPYATCGCFEDVDFEVKALNEMSTIGKISKYWSGFVNNVFTNTANFGIQVPVDLDVRIKAVMIGACFLIRTGAAGIPQTIQILHFMRVIRYQGPALHEAFPVPLVLPACLQNHFCFPLCKAEPRTIISRSTAMQANKPVPAPGFSNVNYTPGNEVPCAPGTYQADVTGAGGYFQVQPMGVPAGLAVPPIQNQPIVKEGTIWMPVPPPLPNCPPGLEYLTQIDQILIHQQIELLEILTGFETNNKYEIKNTLGQRVYFAAEDNDCCTRNCCGPSRPFTIRIIDNLGHEVITLQRPLRCSSCCFPCCLQELEVQAPPGTPVGYVVQNWHPCLPKFTIQNEKRMDILKIVGPCVVCSCCEDIHFEVKSVDETASVGRISKQWTGFLKEAFTDADNFGITFPMDLDVKMKAVMIGACFLIDFMFFEHAGDNQQRTGVWQ</sequence>
<dbReference type="Pfam" id="PF03803">
    <property type="entry name" value="Scramblase"/>
    <property type="match status" value="2"/>
</dbReference>
<evidence type="ECO:0000256" key="7">
    <source>
        <dbReference type="ARBA" id="ARBA00022989"/>
    </source>
</evidence>